<evidence type="ECO:0000259" key="1">
    <source>
        <dbReference type="Pfam" id="PF13966"/>
    </source>
</evidence>
<dbReference type="EMBL" id="JACGWN010000014">
    <property type="protein sequence ID" value="KAL0405475.1"/>
    <property type="molecule type" value="Genomic_DNA"/>
</dbReference>
<sequence length="100" mass="11173">MRIAYTVALEFEGEGTSSFRGHSLNFIWKSKAPPKVVLFAWRCVQNALPTFVNLQRRGVPLSDGCGGCEADSEDIVHVLFFCNFARLVWPISGLLWGALR</sequence>
<proteinExistence type="predicted"/>
<name>A0AAW2TKI7_9LAMI</name>
<reference evidence="2" key="1">
    <citation type="submission" date="2020-06" db="EMBL/GenBank/DDBJ databases">
        <authorList>
            <person name="Li T."/>
            <person name="Hu X."/>
            <person name="Zhang T."/>
            <person name="Song X."/>
            <person name="Zhang H."/>
            <person name="Dai N."/>
            <person name="Sheng W."/>
            <person name="Hou X."/>
            <person name="Wei L."/>
        </authorList>
    </citation>
    <scope>NUCLEOTIDE SEQUENCE</scope>
    <source>
        <strain evidence="2">KEN1</strain>
        <tissue evidence="2">Leaf</tissue>
    </source>
</reference>
<evidence type="ECO:0000313" key="2">
    <source>
        <dbReference type="EMBL" id="KAL0405475.1"/>
    </source>
</evidence>
<protein>
    <recommendedName>
        <fullName evidence="1">Reverse transcriptase zinc-binding domain-containing protein</fullName>
    </recommendedName>
</protein>
<accession>A0AAW2TKI7</accession>
<organism evidence="2">
    <name type="scientific">Sesamum latifolium</name>
    <dbReference type="NCBI Taxonomy" id="2727402"/>
    <lineage>
        <taxon>Eukaryota</taxon>
        <taxon>Viridiplantae</taxon>
        <taxon>Streptophyta</taxon>
        <taxon>Embryophyta</taxon>
        <taxon>Tracheophyta</taxon>
        <taxon>Spermatophyta</taxon>
        <taxon>Magnoliopsida</taxon>
        <taxon>eudicotyledons</taxon>
        <taxon>Gunneridae</taxon>
        <taxon>Pentapetalae</taxon>
        <taxon>asterids</taxon>
        <taxon>lamiids</taxon>
        <taxon>Lamiales</taxon>
        <taxon>Pedaliaceae</taxon>
        <taxon>Sesamum</taxon>
    </lineage>
</organism>
<dbReference type="Pfam" id="PF13966">
    <property type="entry name" value="zf-RVT"/>
    <property type="match status" value="1"/>
</dbReference>
<gene>
    <name evidence="2" type="ORF">Slati_3861400</name>
</gene>
<dbReference type="AlphaFoldDB" id="A0AAW2TKI7"/>
<feature type="domain" description="Reverse transcriptase zinc-binding" evidence="1">
    <location>
        <begin position="22"/>
        <end position="89"/>
    </location>
</feature>
<dbReference type="InterPro" id="IPR026960">
    <property type="entry name" value="RVT-Znf"/>
</dbReference>
<comment type="caution">
    <text evidence="2">The sequence shown here is derived from an EMBL/GenBank/DDBJ whole genome shotgun (WGS) entry which is preliminary data.</text>
</comment>
<reference evidence="2" key="2">
    <citation type="journal article" date="2024" name="Plant">
        <title>Genomic evolution and insights into agronomic trait innovations of Sesamum species.</title>
        <authorList>
            <person name="Miao H."/>
            <person name="Wang L."/>
            <person name="Qu L."/>
            <person name="Liu H."/>
            <person name="Sun Y."/>
            <person name="Le M."/>
            <person name="Wang Q."/>
            <person name="Wei S."/>
            <person name="Zheng Y."/>
            <person name="Lin W."/>
            <person name="Duan Y."/>
            <person name="Cao H."/>
            <person name="Xiong S."/>
            <person name="Wang X."/>
            <person name="Wei L."/>
            <person name="Li C."/>
            <person name="Ma Q."/>
            <person name="Ju M."/>
            <person name="Zhao R."/>
            <person name="Li G."/>
            <person name="Mu C."/>
            <person name="Tian Q."/>
            <person name="Mei H."/>
            <person name="Zhang T."/>
            <person name="Gao T."/>
            <person name="Zhang H."/>
        </authorList>
    </citation>
    <scope>NUCLEOTIDE SEQUENCE</scope>
    <source>
        <strain evidence="2">KEN1</strain>
    </source>
</reference>